<dbReference type="EMBL" id="CP060244">
    <property type="protein sequence ID" value="QNT79076.1"/>
    <property type="molecule type" value="Genomic_DNA"/>
</dbReference>
<dbReference type="Proteomes" id="UP000516349">
    <property type="component" value="Chromosome"/>
</dbReference>
<keyword evidence="3" id="KW-1185">Reference proteome</keyword>
<feature type="region of interest" description="Disordered" evidence="1">
    <location>
        <begin position="1"/>
        <end position="25"/>
    </location>
</feature>
<feature type="compositionally biased region" description="Polar residues" evidence="1">
    <location>
        <begin position="15"/>
        <end position="25"/>
    </location>
</feature>
<evidence type="ECO:0000313" key="2">
    <source>
        <dbReference type="EMBL" id="QNT79076.1"/>
    </source>
</evidence>
<evidence type="ECO:0000256" key="1">
    <source>
        <dbReference type="SAM" id="MobiDB-lite"/>
    </source>
</evidence>
<dbReference type="AlphaFoldDB" id="A0A7H1NTG6"/>
<dbReference type="KEGG" id="ebla:JGUZn3_18620"/>
<accession>A0A7H1NTG6</accession>
<evidence type="ECO:0000313" key="3">
    <source>
        <dbReference type="Proteomes" id="UP000516349"/>
    </source>
</evidence>
<proteinExistence type="predicted"/>
<protein>
    <submittedName>
        <fullName evidence="2">Uncharacterized protein</fullName>
    </submittedName>
</protein>
<gene>
    <name evidence="2" type="ORF">JGUZn3_18620</name>
</gene>
<reference evidence="2 3" key="1">
    <citation type="submission" date="2020-08" db="EMBL/GenBank/DDBJ databases">
        <title>Complete genome sequence of Entomobacter blattae G55GP.</title>
        <authorList>
            <person name="Poehlein A."/>
            <person name="Guzman J."/>
            <person name="Daniel R."/>
            <person name="Vilcinskas A."/>
        </authorList>
    </citation>
    <scope>NUCLEOTIDE SEQUENCE [LARGE SCALE GENOMIC DNA]</scope>
    <source>
        <strain evidence="2 3">G55GP</strain>
    </source>
</reference>
<sequence>MTASLPIPLDKSKITSETPVSSTQPRKNIHRRCLWQIAGSVSLLGAFTAFFVYHEVSANSLMAKIHHDFILCTRFETFAFQQGNADNGSIANSNKAPAMVKFNISAPDSSLDPVTEKNQLDTAIAWARRYRDSLMMLQVSSHEKIASIIKTLSANRLLNRVVISADNMETAKTVFNTNANAVVAVPVKTFQDLQNYRSLARHYTLAFYIPNNASVNLFQMAHKEATAIITDVPNRANNASKLPAARFDSNFLATRKINILVTDPDITLPEAVLKG</sequence>
<organism evidence="2 3">
    <name type="scientific">Entomobacter blattae</name>
    <dbReference type="NCBI Taxonomy" id="2762277"/>
    <lineage>
        <taxon>Bacteria</taxon>
        <taxon>Pseudomonadati</taxon>
        <taxon>Pseudomonadota</taxon>
        <taxon>Alphaproteobacteria</taxon>
        <taxon>Acetobacterales</taxon>
        <taxon>Acetobacteraceae</taxon>
        <taxon>Entomobacter</taxon>
    </lineage>
</organism>
<dbReference type="RefSeq" id="WP_203413274.1">
    <property type="nucleotide sequence ID" value="NZ_CP060244.1"/>
</dbReference>
<name>A0A7H1NTG6_9PROT</name>